<evidence type="ECO:0000256" key="6">
    <source>
        <dbReference type="ARBA" id="ARBA00022573"/>
    </source>
</evidence>
<reference evidence="12 13" key="1">
    <citation type="journal article" date="2021" name="Int. J. Syst. Evol. Microbiol.">
        <title>Reticulibacter mediterranei gen. nov., sp. nov., within the new family Reticulibacteraceae fam. nov., and Ktedonospora formicarum gen. nov., sp. nov., Ktedonobacter robiniae sp. nov., Dictyobacter formicarum sp. nov. and Dictyobacter arantiisoli sp. nov., belonging to the class Ktedonobacteria.</title>
        <authorList>
            <person name="Yabe S."/>
            <person name="Zheng Y."/>
            <person name="Wang C.M."/>
            <person name="Sakai Y."/>
            <person name="Abe K."/>
            <person name="Yokota A."/>
            <person name="Donadio S."/>
            <person name="Cavaletti L."/>
            <person name="Monciardini P."/>
        </authorList>
    </citation>
    <scope>NUCLEOTIDE SEQUENCE [LARGE SCALE GENOMIC DNA]</scope>
    <source>
        <strain evidence="12 13">SOSP1-9</strain>
    </source>
</reference>
<dbReference type="Gene3D" id="1.10.1610.10">
    <property type="match status" value="1"/>
</dbReference>
<evidence type="ECO:0000256" key="9">
    <source>
        <dbReference type="ARBA" id="ARBA00030686"/>
    </source>
</evidence>
<dbReference type="Gene3D" id="3.40.50.10210">
    <property type="match status" value="1"/>
</dbReference>
<dbReference type="Proteomes" id="UP000635565">
    <property type="component" value="Unassembled WGS sequence"/>
</dbReference>
<dbReference type="CDD" id="cd02439">
    <property type="entry name" value="DMB-PRT_CobT"/>
    <property type="match status" value="1"/>
</dbReference>
<protein>
    <recommendedName>
        <fullName evidence="5 11">Nicotinate-nucleotide--dimethylbenzimidazole phosphoribosyltransferase</fullName>
        <shortName evidence="11">NN:DBI PRT</shortName>
        <ecNumber evidence="4 11">2.4.2.21</ecNumber>
    </recommendedName>
    <alternativeName>
        <fullName evidence="9 11">N(1)-alpha-phosphoribosyltransferase</fullName>
    </alternativeName>
</protein>
<gene>
    <name evidence="11 12" type="primary">cobT</name>
    <name evidence="12" type="ORF">KSZ_20160</name>
</gene>
<evidence type="ECO:0000256" key="3">
    <source>
        <dbReference type="ARBA" id="ARBA00007110"/>
    </source>
</evidence>
<keyword evidence="6 11" id="KW-0169">Cobalamin biosynthesis</keyword>
<dbReference type="InterPro" id="IPR023195">
    <property type="entry name" value="Nict_dMeBzImd_PRibTrfase_N"/>
</dbReference>
<accession>A0ABQ3VDH2</accession>
<keyword evidence="8 11" id="KW-0808">Transferase</keyword>
<dbReference type="GO" id="GO:0016757">
    <property type="term" value="F:glycosyltransferase activity"/>
    <property type="evidence" value="ECO:0007669"/>
    <property type="project" value="UniProtKB-KW"/>
</dbReference>
<keyword evidence="13" id="KW-1185">Reference proteome</keyword>
<comment type="catalytic activity">
    <reaction evidence="10 11">
        <text>5,6-dimethylbenzimidazole + nicotinate beta-D-ribonucleotide = alpha-ribazole 5'-phosphate + nicotinate + H(+)</text>
        <dbReference type="Rhea" id="RHEA:11196"/>
        <dbReference type="ChEBI" id="CHEBI:15378"/>
        <dbReference type="ChEBI" id="CHEBI:15890"/>
        <dbReference type="ChEBI" id="CHEBI:32544"/>
        <dbReference type="ChEBI" id="CHEBI:57502"/>
        <dbReference type="ChEBI" id="CHEBI:57918"/>
        <dbReference type="EC" id="2.4.2.21"/>
    </reaction>
</comment>
<evidence type="ECO:0000313" key="12">
    <source>
        <dbReference type="EMBL" id="GHO84010.1"/>
    </source>
</evidence>
<dbReference type="HAMAP" id="MF_00230">
    <property type="entry name" value="CobT"/>
    <property type="match status" value="1"/>
</dbReference>
<feature type="active site" description="Proton acceptor" evidence="11">
    <location>
        <position position="317"/>
    </location>
</feature>
<dbReference type="PANTHER" id="PTHR43463:SF1">
    <property type="entry name" value="NICOTINATE-NUCLEOTIDE--DIMETHYLBENZIMIDAZOLE PHOSPHORIBOSYLTRANSFERASE"/>
    <property type="match status" value="1"/>
</dbReference>
<dbReference type="RefSeq" id="WP_201361660.1">
    <property type="nucleotide sequence ID" value="NZ_BNJJ01000005.1"/>
</dbReference>
<comment type="similarity">
    <text evidence="3 11">Belongs to the CobT family.</text>
</comment>
<evidence type="ECO:0000256" key="10">
    <source>
        <dbReference type="ARBA" id="ARBA00047340"/>
    </source>
</evidence>
<comment type="function">
    <text evidence="1 11">Catalyzes the synthesis of alpha-ribazole-5'-phosphate from nicotinate mononucleotide (NAMN) and 5,6-dimethylbenzimidazole (DMB).</text>
</comment>
<dbReference type="PANTHER" id="PTHR43463">
    <property type="entry name" value="NICOTINATE-NUCLEOTIDE--DIMETHYLBENZIMIDAZOLE PHOSPHORIBOSYLTRANSFERASE"/>
    <property type="match status" value="1"/>
</dbReference>
<evidence type="ECO:0000256" key="1">
    <source>
        <dbReference type="ARBA" id="ARBA00002197"/>
    </source>
</evidence>
<evidence type="ECO:0000313" key="13">
    <source>
        <dbReference type="Proteomes" id="UP000635565"/>
    </source>
</evidence>
<proteinExistence type="inferred from homology"/>
<dbReference type="InterPro" id="IPR036087">
    <property type="entry name" value="Nict_dMeBzImd_PRibTrfase_sf"/>
</dbReference>
<dbReference type="SUPFAM" id="SSF52733">
    <property type="entry name" value="Nicotinate mononucleotide:5,6-dimethylbenzimidazole phosphoribosyltransferase (CobT)"/>
    <property type="match status" value="1"/>
</dbReference>
<dbReference type="NCBIfam" id="TIGR03160">
    <property type="entry name" value="cobT_DBIPRT"/>
    <property type="match status" value="1"/>
</dbReference>
<name>A0ABQ3VDH2_9CHLR</name>
<comment type="pathway">
    <text evidence="2 11">Nucleoside biosynthesis; alpha-ribazole biosynthesis; alpha-ribazole from 5,6-dimethylbenzimidazole: step 1/2.</text>
</comment>
<keyword evidence="7 11" id="KW-0328">Glycosyltransferase</keyword>
<organism evidence="12 13">
    <name type="scientific">Dictyobacter formicarum</name>
    <dbReference type="NCBI Taxonomy" id="2778368"/>
    <lineage>
        <taxon>Bacteria</taxon>
        <taxon>Bacillati</taxon>
        <taxon>Chloroflexota</taxon>
        <taxon>Ktedonobacteria</taxon>
        <taxon>Ktedonobacterales</taxon>
        <taxon>Dictyobacteraceae</taxon>
        <taxon>Dictyobacter</taxon>
    </lineage>
</organism>
<sequence length="351" mass="36705">MVDLNALIEKITPLDSGSVEQARARQSQLTKPPGSLGRLEEIAVQMAGITRSVVPVVQRRAVVVMAADHGVTAEGVSAYPKDVTPQMVLNFLSGGAAINALARQAQSDVTVVDIGVAADLEHPNLLSRKVRRGTANMAREAAMSQAEVLQAINVGVEVIENLAEQGLDLVATGEMGIGNTTAASALTACFLDVPVEYVTGRGTGIDDQQLAHKVRIVEQAITHNAPDAAQPLDVLAKLGGLEIAGLVGVILAAAARHIPSIIDGFISSAAALVACALAPTVRDYLFAGHLSVERGHRLILEKLHLEPLLNLQLRLGEGTGAVLAMHIIEGALRTHQEMATFAEAGVSNKNA</sequence>
<comment type="caution">
    <text evidence="12">The sequence shown here is derived from an EMBL/GenBank/DDBJ whole genome shotgun (WGS) entry which is preliminary data.</text>
</comment>
<dbReference type="InterPro" id="IPR017846">
    <property type="entry name" value="Nict_dMeBzImd_PRibTrfase_bact"/>
</dbReference>
<evidence type="ECO:0000256" key="2">
    <source>
        <dbReference type="ARBA" id="ARBA00005049"/>
    </source>
</evidence>
<evidence type="ECO:0000256" key="8">
    <source>
        <dbReference type="ARBA" id="ARBA00022679"/>
    </source>
</evidence>
<dbReference type="InterPro" id="IPR003200">
    <property type="entry name" value="Nict_dMeBzImd_PRibTrfase"/>
</dbReference>
<dbReference type="EMBL" id="BNJJ01000005">
    <property type="protein sequence ID" value="GHO84010.1"/>
    <property type="molecule type" value="Genomic_DNA"/>
</dbReference>
<evidence type="ECO:0000256" key="5">
    <source>
        <dbReference type="ARBA" id="ARBA00015486"/>
    </source>
</evidence>
<dbReference type="Pfam" id="PF02277">
    <property type="entry name" value="DBI_PRT"/>
    <property type="match status" value="1"/>
</dbReference>
<evidence type="ECO:0000256" key="7">
    <source>
        <dbReference type="ARBA" id="ARBA00022676"/>
    </source>
</evidence>
<evidence type="ECO:0000256" key="11">
    <source>
        <dbReference type="HAMAP-Rule" id="MF_00230"/>
    </source>
</evidence>
<dbReference type="EC" id="2.4.2.21" evidence="4 11"/>
<dbReference type="NCBIfam" id="NF000996">
    <property type="entry name" value="PRK00105.1"/>
    <property type="match status" value="1"/>
</dbReference>
<evidence type="ECO:0000256" key="4">
    <source>
        <dbReference type="ARBA" id="ARBA00011991"/>
    </source>
</evidence>